<dbReference type="SUPFAM" id="SSF48508">
    <property type="entry name" value="Nuclear receptor ligand-binding domain"/>
    <property type="match status" value="1"/>
</dbReference>
<name>A0AAN5CKW7_9BILA</name>
<organism evidence="5 6">
    <name type="scientific">Pristionchus mayeri</name>
    <dbReference type="NCBI Taxonomy" id="1317129"/>
    <lineage>
        <taxon>Eukaryota</taxon>
        <taxon>Metazoa</taxon>
        <taxon>Ecdysozoa</taxon>
        <taxon>Nematoda</taxon>
        <taxon>Chromadorea</taxon>
        <taxon>Rhabditida</taxon>
        <taxon>Rhabditina</taxon>
        <taxon>Diplogasteromorpha</taxon>
        <taxon>Diplogasteroidea</taxon>
        <taxon>Neodiplogasteridae</taxon>
        <taxon>Pristionchus</taxon>
    </lineage>
</organism>
<keyword evidence="1" id="KW-0805">Transcription regulation</keyword>
<evidence type="ECO:0000256" key="3">
    <source>
        <dbReference type="ARBA" id="ARBA00023170"/>
    </source>
</evidence>
<dbReference type="PANTHER" id="PTHR46011">
    <property type="entry name" value="NUCLEAR HORMONE RECEPTOR FAMILY MEMBER NHR-86-RELATED"/>
    <property type="match status" value="1"/>
</dbReference>
<evidence type="ECO:0000313" key="5">
    <source>
        <dbReference type="EMBL" id="GMR46279.1"/>
    </source>
</evidence>
<gene>
    <name evidence="5" type="ORF">PMAYCL1PPCAC_16474</name>
</gene>
<dbReference type="PROSITE" id="PS51843">
    <property type="entry name" value="NR_LBD"/>
    <property type="match status" value="1"/>
</dbReference>
<accession>A0AAN5CKW7</accession>
<evidence type="ECO:0000256" key="2">
    <source>
        <dbReference type="ARBA" id="ARBA00023163"/>
    </source>
</evidence>
<reference evidence="6" key="1">
    <citation type="submission" date="2022-10" db="EMBL/GenBank/DDBJ databases">
        <title>Genome assembly of Pristionchus species.</title>
        <authorList>
            <person name="Yoshida K."/>
            <person name="Sommer R.J."/>
        </authorList>
    </citation>
    <scope>NUCLEOTIDE SEQUENCE [LARGE SCALE GENOMIC DNA]</scope>
    <source>
        <strain evidence="6">RS5460</strain>
    </source>
</reference>
<dbReference type="GO" id="GO:0003700">
    <property type="term" value="F:DNA-binding transcription factor activity"/>
    <property type="evidence" value="ECO:0007669"/>
    <property type="project" value="TreeGrafter"/>
</dbReference>
<dbReference type="GO" id="GO:0005634">
    <property type="term" value="C:nucleus"/>
    <property type="evidence" value="ECO:0007669"/>
    <property type="project" value="TreeGrafter"/>
</dbReference>
<dbReference type="Pfam" id="PF00104">
    <property type="entry name" value="Hormone_recep"/>
    <property type="match status" value="1"/>
</dbReference>
<feature type="domain" description="NR LBD" evidence="4">
    <location>
        <begin position="1"/>
        <end position="192"/>
    </location>
</feature>
<feature type="non-terminal residue" evidence="5">
    <location>
        <position position="1"/>
    </location>
</feature>
<protein>
    <recommendedName>
        <fullName evidence="4">NR LBD domain-containing protein</fullName>
    </recommendedName>
</protein>
<keyword evidence="2" id="KW-0804">Transcription</keyword>
<sequence length="192" mass="22648">QELFTSNVSSFYEIFRYQLKESFTMLHNVFDEFEHLSIQHKITLFKNFIGKFTAIEGIHYSANYFTNNFKLMTSLMTCIDLSNLEGWISDADIVEMRYEFRAAVRSFSHDYHKLEVPMVRMDDFTEREFHALIILAYCDLNPSLDLPEEIFHLATQTKSQLLAELQEYYRKELNLKDLSHRLGTLLTFAQGA</sequence>
<dbReference type="Proteomes" id="UP001328107">
    <property type="component" value="Unassembled WGS sequence"/>
</dbReference>
<evidence type="ECO:0000256" key="1">
    <source>
        <dbReference type="ARBA" id="ARBA00023015"/>
    </source>
</evidence>
<dbReference type="PANTHER" id="PTHR46011:SF6">
    <property type="entry name" value="HIGH ZINC ACTIVATED NUCLEAR RECEPTOR PROTEIN"/>
    <property type="match status" value="1"/>
</dbReference>
<keyword evidence="6" id="KW-1185">Reference proteome</keyword>
<dbReference type="AlphaFoldDB" id="A0AAN5CKW7"/>
<dbReference type="InterPro" id="IPR035500">
    <property type="entry name" value="NHR-like_dom_sf"/>
</dbReference>
<evidence type="ECO:0000259" key="4">
    <source>
        <dbReference type="PROSITE" id="PS51843"/>
    </source>
</evidence>
<proteinExistence type="predicted"/>
<comment type="caution">
    <text evidence="5">The sequence shown here is derived from an EMBL/GenBank/DDBJ whole genome shotgun (WGS) entry which is preliminary data.</text>
</comment>
<dbReference type="InterPro" id="IPR000536">
    <property type="entry name" value="Nucl_hrmn_rcpt_lig-bd"/>
</dbReference>
<keyword evidence="3" id="KW-0675">Receptor</keyword>
<feature type="non-terminal residue" evidence="5">
    <location>
        <position position="192"/>
    </location>
</feature>
<evidence type="ECO:0000313" key="6">
    <source>
        <dbReference type="Proteomes" id="UP001328107"/>
    </source>
</evidence>
<dbReference type="Gene3D" id="1.10.565.10">
    <property type="entry name" value="Retinoid X Receptor"/>
    <property type="match status" value="1"/>
</dbReference>
<dbReference type="EMBL" id="BTRK01000004">
    <property type="protein sequence ID" value="GMR46279.1"/>
    <property type="molecule type" value="Genomic_DNA"/>
</dbReference>